<dbReference type="Proteomes" id="UP001652625">
    <property type="component" value="Chromosome 14"/>
</dbReference>
<organism evidence="1 3">
    <name type="scientific">Hydra vulgaris</name>
    <name type="common">Hydra</name>
    <name type="synonym">Hydra attenuata</name>
    <dbReference type="NCBI Taxonomy" id="6087"/>
    <lineage>
        <taxon>Eukaryota</taxon>
        <taxon>Metazoa</taxon>
        <taxon>Cnidaria</taxon>
        <taxon>Hydrozoa</taxon>
        <taxon>Hydroidolina</taxon>
        <taxon>Anthoathecata</taxon>
        <taxon>Aplanulata</taxon>
        <taxon>Hydridae</taxon>
        <taxon>Hydra</taxon>
    </lineage>
</organism>
<proteinExistence type="predicted"/>
<dbReference type="RefSeq" id="XP_065673530.1">
    <property type="nucleotide sequence ID" value="XM_065817458.1"/>
</dbReference>
<evidence type="ECO:0000313" key="2">
    <source>
        <dbReference type="RefSeq" id="XP_065673529.1"/>
    </source>
</evidence>
<evidence type="ECO:0000313" key="3">
    <source>
        <dbReference type="RefSeq" id="XP_065673530.1"/>
    </source>
</evidence>
<reference evidence="2 3" key="1">
    <citation type="submission" date="2025-05" db="UniProtKB">
        <authorList>
            <consortium name="RefSeq"/>
        </authorList>
    </citation>
    <scope>IDENTIFICATION</scope>
</reference>
<dbReference type="GeneID" id="136090640"/>
<dbReference type="RefSeq" id="XP_065673529.1">
    <property type="nucleotide sequence ID" value="XM_065817457.1"/>
</dbReference>
<sequence length="185" mass="21324">MKIVTEISNVLCKEPEIAVWLSNHGIIWHGYNGGGLDGRNVNKIWKLLPDLEQHVFDHYTSYNPAVELLKSFSIVVDKCFGMKLHKGYADAIAMYVKKLKETEFHVKINFNHNLLMGWKGHIIEHHLINFLNNIRMPLGIFAEQCSESVHHNMLKTLSRFATSESRSNHGELLRRAVIEYSSNRV</sequence>
<keyword evidence="1" id="KW-1185">Reference proteome</keyword>
<name>A0ABM4DGG9_HYDVU</name>
<protein>
    <submittedName>
        <fullName evidence="2 3">Uncharacterized protein LOC136090640</fullName>
    </submittedName>
</protein>
<gene>
    <name evidence="2 3" type="primary">LOC136090640</name>
</gene>
<evidence type="ECO:0000313" key="1">
    <source>
        <dbReference type="Proteomes" id="UP001652625"/>
    </source>
</evidence>
<accession>A0ABM4DGG9</accession>